<evidence type="ECO:0000256" key="5">
    <source>
        <dbReference type="ARBA" id="ARBA00022840"/>
    </source>
</evidence>
<dbReference type="SMART" id="SM00382">
    <property type="entry name" value="AAA"/>
    <property type="match status" value="1"/>
</dbReference>
<evidence type="ECO:0000256" key="3">
    <source>
        <dbReference type="ARBA" id="ARBA00022458"/>
    </source>
</evidence>
<accession>A0AB34PF33</accession>
<protein>
    <submittedName>
        <fullName evidence="7">ABC transporter ATP-binding protein</fullName>
    </submittedName>
</protein>
<organism evidence="7 8">
    <name type="scientific">Porphyromonas crevioricanis</name>
    <dbReference type="NCBI Taxonomy" id="393921"/>
    <lineage>
        <taxon>Bacteria</taxon>
        <taxon>Pseudomonadati</taxon>
        <taxon>Bacteroidota</taxon>
        <taxon>Bacteroidia</taxon>
        <taxon>Bacteroidales</taxon>
        <taxon>Porphyromonadaceae</taxon>
        <taxon>Porphyromonas</taxon>
    </lineage>
</organism>
<dbReference type="EMBL" id="JQJC01000019">
    <property type="protein sequence ID" value="KGN94335.1"/>
    <property type="molecule type" value="Genomic_DNA"/>
</dbReference>
<dbReference type="PROSITE" id="PS00211">
    <property type="entry name" value="ABC_TRANSPORTER_1"/>
    <property type="match status" value="1"/>
</dbReference>
<dbReference type="InterPro" id="IPR027417">
    <property type="entry name" value="P-loop_NTPase"/>
</dbReference>
<dbReference type="Pfam" id="PF13732">
    <property type="entry name" value="DrrA1-3_C"/>
    <property type="match status" value="1"/>
</dbReference>
<comment type="caution">
    <text evidence="7">The sequence shown here is derived from an EMBL/GenBank/DDBJ whole genome shotgun (WGS) entry which is preliminary data.</text>
</comment>
<dbReference type="Proteomes" id="UP000030136">
    <property type="component" value="Unassembled WGS sequence"/>
</dbReference>
<dbReference type="AlphaFoldDB" id="A0AB34PF33"/>
<keyword evidence="5 7" id="KW-0067">ATP-binding</keyword>
<keyword evidence="2" id="KW-0813">Transport</keyword>
<evidence type="ECO:0000256" key="4">
    <source>
        <dbReference type="ARBA" id="ARBA00022741"/>
    </source>
</evidence>
<proteinExistence type="inferred from homology"/>
<dbReference type="Gene3D" id="3.40.50.300">
    <property type="entry name" value="P-loop containing nucleotide triphosphate hydrolases"/>
    <property type="match status" value="1"/>
</dbReference>
<evidence type="ECO:0000256" key="1">
    <source>
        <dbReference type="ARBA" id="ARBA00005417"/>
    </source>
</evidence>
<dbReference type="RefSeq" id="WP_036889992.1">
    <property type="nucleotide sequence ID" value="NZ_JQJC01000019.1"/>
</dbReference>
<evidence type="ECO:0000313" key="8">
    <source>
        <dbReference type="Proteomes" id="UP000030136"/>
    </source>
</evidence>
<name>A0AB34PF33_9PORP</name>
<keyword evidence="3" id="KW-0536">Nodulation</keyword>
<dbReference type="Pfam" id="PF00005">
    <property type="entry name" value="ABC_tran"/>
    <property type="match status" value="1"/>
</dbReference>
<dbReference type="InterPro" id="IPR003593">
    <property type="entry name" value="AAA+_ATPase"/>
</dbReference>
<dbReference type="InterPro" id="IPR003439">
    <property type="entry name" value="ABC_transporter-like_ATP-bd"/>
</dbReference>
<dbReference type="InterPro" id="IPR050763">
    <property type="entry name" value="ABC_transporter_ATP-binding"/>
</dbReference>
<feature type="domain" description="ABC transporter" evidence="6">
    <location>
        <begin position="4"/>
        <end position="231"/>
    </location>
</feature>
<comment type="similarity">
    <text evidence="1">Belongs to the ABC transporter superfamily.</text>
</comment>
<keyword evidence="4" id="KW-0547">Nucleotide-binding</keyword>
<evidence type="ECO:0000313" key="7">
    <source>
        <dbReference type="EMBL" id="KGN94335.1"/>
    </source>
</evidence>
<dbReference type="InterPro" id="IPR017871">
    <property type="entry name" value="ABC_transporter-like_CS"/>
</dbReference>
<sequence length="308" mass="34789">MPFLEARHVHKRYANHVALDDVSISVEQGKVFGLLGPNGAGKTSLIRIINRITAPDKGEVLIEGKPLAAKDVSRIGYLPEERGLYRKMKVGEQAIYLARLKGIDTATATARLREWFDKFDIMPWWNKKVEELSKGMQQKIQFVSTVIHEPELLIFDEPFSGFDPVNADLLKAEILNLRDKGRTVIFSTHNMQSVEEVCDDIALVNSAHIVLNGSVEEIKRQHSEGLLKIVLESSDTLPQSYLDSLNVLEYKTKGGRHTIRFRRPTGVHNQEVIAGIPSSCNLLLFEEELPSMHDIFVKTVKNNTHEQQ</sequence>
<dbReference type="CDD" id="cd03269">
    <property type="entry name" value="ABC_putative_ATPase"/>
    <property type="match status" value="1"/>
</dbReference>
<evidence type="ECO:0000259" key="6">
    <source>
        <dbReference type="PROSITE" id="PS50893"/>
    </source>
</evidence>
<dbReference type="InterPro" id="IPR025302">
    <property type="entry name" value="DrrA1/2-like_C"/>
</dbReference>
<dbReference type="PANTHER" id="PTHR42711:SF5">
    <property type="entry name" value="ABC TRANSPORTER ATP-BINDING PROTEIN NATA"/>
    <property type="match status" value="1"/>
</dbReference>
<evidence type="ECO:0000256" key="2">
    <source>
        <dbReference type="ARBA" id="ARBA00022448"/>
    </source>
</evidence>
<dbReference type="PANTHER" id="PTHR42711">
    <property type="entry name" value="ABC TRANSPORTER ATP-BINDING PROTEIN"/>
    <property type="match status" value="1"/>
</dbReference>
<gene>
    <name evidence="7" type="ORF">HQ38_05920</name>
</gene>
<reference evidence="7 8" key="1">
    <citation type="submission" date="2014-08" db="EMBL/GenBank/DDBJ databases">
        <title>Porphyromonas crevioricanis strain:COT-253_OH1447 Genome sequencing.</title>
        <authorList>
            <person name="Wallis C."/>
            <person name="Deusch O."/>
            <person name="O'Flynn C."/>
            <person name="Davis I."/>
            <person name="Jospin G."/>
            <person name="Darling A.E."/>
            <person name="Coil D.A."/>
            <person name="Alexiev A."/>
            <person name="Horsfall A."/>
            <person name="Kirkwood N."/>
            <person name="Harris S."/>
            <person name="Eisen J.A."/>
        </authorList>
    </citation>
    <scope>NUCLEOTIDE SEQUENCE [LARGE SCALE GENOMIC DNA]</scope>
    <source>
        <strain evidence="8">COT-253 OH1447</strain>
    </source>
</reference>
<dbReference type="GO" id="GO:0016887">
    <property type="term" value="F:ATP hydrolysis activity"/>
    <property type="evidence" value="ECO:0007669"/>
    <property type="project" value="InterPro"/>
</dbReference>
<dbReference type="PROSITE" id="PS50893">
    <property type="entry name" value="ABC_TRANSPORTER_2"/>
    <property type="match status" value="1"/>
</dbReference>
<dbReference type="GO" id="GO:0005524">
    <property type="term" value="F:ATP binding"/>
    <property type="evidence" value="ECO:0007669"/>
    <property type="project" value="UniProtKB-KW"/>
</dbReference>
<dbReference type="SUPFAM" id="SSF52540">
    <property type="entry name" value="P-loop containing nucleoside triphosphate hydrolases"/>
    <property type="match status" value="1"/>
</dbReference>